<gene>
    <name evidence="6" type="ORF">HPP92_013562</name>
</gene>
<dbReference type="Proteomes" id="UP000636800">
    <property type="component" value="Chromosome 6"/>
</dbReference>
<feature type="transmembrane region" description="Helical" evidence="1">
    <location>
        <begin position="489"/>
        <end position="510"/>
    </location>
</feature>
<dbReference type="GO" id="GO:0016787">
    <property type="term" value="F:hydrolase activity"/>
    <property type="evidence" value="ECO:0007669"/>
    <property type="project" value="InterPro"/>
</dbReference>
<feature type="domain" description="Calcineurin-like phosphoesterase" evidence="3">
    <location>
        <begin position="42"/>
        <end position="258"/>
    </location>
</feature>
<dbReference type="PANTHER" id="PTHR14795">
    <property type="entry name" value="HELICASE RELATED"/>
    <property type="match status" value="1"/>
</dbReference>
<keyword evidence="2" id="KW-0732">Signal</keyword>
<reference evidence="6 7" key="1">
    <citation type="journal article" date="2020" name="Nat. Food">
        <title>A phased Vanilla planifolia genome enables genetic improvement of flavour and production.</title>
        <authorList>
            <person name="Hasing T."/>
            <person name="Tang H."/>
            <person name="Brym M."/>
            <person name="Khazi F."/>
            <person name="Huang T."/>
            <person name="Chambers A.H."/>
        </authorList>
    </citation>
    <scope>NUCLEOTIDE SEQUENCE [LARGE SCALE GENOMIC DNA]</scope>
    <source>
        <tissue evidence="6">Leaf</tissue>
    </source>
</reference>
<dbReference type="InterPro" id="IPR056230">
    <property type="entry name" value="TMEM62_C"/>
</dbReference>
<dbReference type="Pfam" id="PF24384">
    <property type="entry name" value="Ig_TMM62"/>
    <property type="match status" value="1"/>
</dbReference>
<feature type="transmembrane region" description="Helical" evidence="1">
    <location>
        <begin position="606"/>
        <end position="630"/>
    </location>
</feature>
<evidence type="ECO:0000256" key="2">
    <source>
        <dbReference type="SAM" id="SignalP"/>
    </source>
</evidence>
<feature type="signal peptide" evidence="2">
    <location>
        <begin position="1"/>
        <end position="22"/>
    </location>
</feature>
<dbReference type="EMBL" id="JADCNL010000006">
    <property type="protein sequence ID" value="KAG0476721.1"/>
    <property type="molecule type" value="Genomic_DNA"/>
</dbReference>
<dbReference type="Pfam" id="PF24394">
    <property type="entry name" value="TMEM62_C"/>
    <property type="match status" value="1"/>
</dbReference>
<feature type="domain" description="TMEM62 Ig-like" evidence="4">
    <location>
        <begin position="338"/>
        <end position="464"/>
    </location>
</feature>
<evidence type="ECO:0000313" key="7">
    <source>
        <dbReference type="Proteomes" id="UP000636800"/>
    </source>
</evidence>
<dbReference type="Gene3D" id="3.60.21.10">
    <property type="match status" value="1"/>
</dbReference>
<evidence type="ECO:0000256" key="1">
    <source>
        <dbReference type="SAM" id="Phobius"/>
    </source>
</evidence>
<feature type="transmembrane region" description="Helical" evidence="1">
    <location>
        <begin position="550"/>
        <end position="569"/>
    </location>
</feature>
<comment type="caution">
    <text evidence="6">The sequence shown here is derived from an EMBL/GenBank/DDBJ whole genome shotgun (WGS) entry which is preliminary data.</text>
</comment>
<keyword evidence="7" id="KW-1185">Reference proteome</keyword>
<evidence type="ECO:0000259" key="4">
    <source>
        <dbReference type="Pfam" id="PF24384"/>
    </source>
</evidence>
<name>A0A835QNP6_VANPL</name>
<accession>A0A835QNP6</accession>
<evidence type="ECO:0000259" key="3">
    <source>
        <dbReference type="Pfam" id="PF00149"/>
    </source>
</evidence>
<dbReference type="InterPro" id="IPR004843">
    <property type="entry name" value="Calcineurin-like_PHP"/>
</dbReference>
<keyword evidence="1" id="KW-1133">Transmembrane helix</keyword>
<protein>
    <recommendedName>
        <fullName evidence="8">Metallophosphoesterase</fullName>
    </recommendedName>
</protein>
<proteinExistence type="predicted"/>
<feature type="transmembrane region" description="Helical" evidence="1">
    <location>
        <begin position="674"/>
        <end position="691"/>
    </location>
</feature>
<sequence length="731" mass="83301">MAATNSTLIILLLCLSSTSVSSSGHRRSLFEVVGGPEGVVWVVQLSDLHFSVFHPERALDFRRLIGPALSMINPSLVLITGDLTDGKSKDLLTMKQEEAEWIEYLNATEEVILRSGLDKKVFYDLRGNHDKFGVPEVGGKYDFYQKYSINARQRRDGNVQKITLQDSARKHIFIGVDAAMEIGLRGPTNIFGHPTDKLLADLDFELGESDTVATHSVTKISFGHFPMSFSAKTSTGKTLKDVFLRHSISAYLCGHLHSRFGKNLKRHHVTSTGPYFQFNMHQENPSDTNNESCSKNVEPTKEFWEWEMGDWRRSRSLRIVAIDSGHVSFLDLGYSSGPKDTIILPTFPLDARFMQRVSSPRDFLCLTTRTSYETIRALLFSRKPIVSVSAKIYDSRSGHFSLVLEADMMKLKGNGTRGDMYVAPWNWRAFSDPSPDRFWFHIIAVDIYGKSTHSPLRPFSINGLTADVSWNWTEFFVMGCQWTALYQPLLNIVLVLIFALLLIARAFLIFSKNCTTSNKISPVESRKKCIWVYPIDTGIFALIELSRMTAIWWGILLYLIYLVFFPWFLGQVYSEVGKMSYISLRGWVVTSPKNASQKAYIGDPDIMVIVLPHLFFVLLPTVLVAAAMVAERTAYRIHFLSLSGKKQDDNCKEFKRNVGSQSSTDASKFWRGRWMRKFILFIILLILWRHWKQCRSLVKAYDMNPFLHAPVYCFWIPALLAFTVYKTTSAI</sequence>
<dbReference type="InterPro" id="IPR029052">
    <property type="entry name" value="Metallo-depent_PP-like"/>
</dbReference>
<feature type="chain" id="PRO_5032812551" description="Metallophosphoesterase" evidence="2">
    <location>
        <begin position="23"/>
        <end position="731"/>
    </location>
</feature>
<dbReference type="OrthoDB" id="614844at2759"/>
<evidence type="ECO:0008006" key="8">
    <source>
        <dbReference type="Google" id="ProtNLM"/>
    </source>
</evidence>
<organism evidence="6 7">
    <name type="scientific">Vanilla planifolia</name>
    <name type="common">Vanilla</name>
    <dbReference type="NCBI Taxonomy" id="51239"/>
    <lineage>
        <taxon>Eukaryota</taxon>
        <taxon>Viridiplantae</taxon>
        <taxon>Streptophyta</taxon>
        <taxon>Embryophyta</taxon>
        <taxon>Tracheophyta</taxon>
        <taxon>Spermatophyta</taxon>
        <taxon>Magnoliopsida</taxon>
        <taxon>Liliopsida</taxon>
        <taxon>Asparagales</taxon>
        <taxon>Orchidaceae</taxon>
        <taxon>Vanilloideae</taxon>
        <taxon>Vanilleae</taxon>
        <taxon>Vanilla</taxon>
    </lineage>
</organism>
<feature type="domain" description="TMEM62 C-terminal" evidence="5">
    <location>
        <begin position="487"/>
        <end position="710"/>
    </location>
</feature>
<feature type="transmembrane region" description="Helical" evidence="1">
    <location>
        <begin position="706"/>
        <end position="725"/>
    </location>
</feature>
<evidence type="ECO:0000313" key="6">
    <source>
        <dbReference type="EMBL" id="KAG0476721.1"/>
    </source>
</evidence>
<dbReference type="PANTHER" id="PTHR14795:SF0">
    <property type="entry name" value="TRANSMEMBRANE PROTEIN 62"/>
    <property type="match status" value="1"/>
</dbReference>
<dbReference type="InterPro" id="IPR056229">
    <property type="entry name" value="Ig_TMM62"/>
</dbReference>
<dbReference type="AlphaFoldDB" id="A0A835QNP6"/>
<dbReference type="Pfam" id="PF00149">
    <property type="entry name" value="Metallophos"/>
    <property type="match status" value="1"/>
</dbReference>
<evidence type="ECO:0000259" key="5">
    <source>
        <dbReference type="Pfam" id="PF24394"/>
    </source>
</evidence>
<keyword evidence="1" id="KW-0472">Membrane</keyword>
<dbReference type="SUPFAM" id="SSF56300">
    <property type="entry name" value="Metallo-dependent phosphatases"/>
    <property type="match status" value="1"/>
</dbReference>
<keyword evidence="1" id="KW-0812">Transmembrane</keyword>